<dbReference type="Ensembl" id="ENSCCNT00000018726.1">
    <property type="protein sequence ID" value="ENSCCNP00000014271.1"/>
    <property type="gene ID" value="ENSCCNG00000014775.1"/>
</dbReference>
<dbReference type="GO" id="GO:1990904">
    <property type="term" value="C:ribonucleoprotein complex"/>
    <property type="evidence" value="ECO:0007669"/>
    <property type="project" value="UniProtKB-KW"/>
</dbReference>
<dbReference type="InterPro" id="IPR000509">
    <property type="entry name" value="Ribosomal_eL36"/>
</dbReference>
<evidence type="ECO:0000313" key="8">
    <source>
        <dbReference type="Ensembl" id="ENSCCNP00000014271.1"/>
    </source>
</evidence>
<dbReference type="GO" id="GO:0006412">
    <property type="term" value="P:translation"/>
    <property type="evidence" value="ECO:0007669"/>
    <property type="project" value="InterPro"/>
</dbReference>
<evidence type="ECO:0000256" key="7">
    <source>
        <dbReference type="ARBA" id="ARBA00035331"/>
    </source>
</evidence>
<evidence type="ECO:0000256" key="6">
    <source>
        <dbReference type="ARBA" id="ARBA00035226"/>
    </source>
</evidence>
<dbReference type="InterPro" id="IPR038097">
    <property type="entry name" value="Ribosomal_eL36_sf"/>
</dbReference>
<comment type="similarity">
    <text evidence="1">Belongs to the eukaryotic ribosomal protein eL36 family.</text>
</comment>
<dbReference type="Pfam" id="PF01158">
    <property type="entry name" value="Ribosomal_L36e"/>
    <property type="match status" value="1"/>
</dbReference>
<dbReference type="GO" id="GO:0003735">
    <property type="term" value="F:structural constituent of ribosome"/>
    <property type="evidence" value="ECO:0007669"/>
    <property type="project" value="InterPro"/>
</dbReference>
<comment type="subunit">
    <text evidence="2">Component of the large ribosomal subunit.</text>
</comment>
<protein>
    <recommendedName>
        <fullName evidence="6">Large ribosomal subunit protein eL36</fullName>
    </recommendedName>
    <alternativeName>
        <fullName evidence="7">60S ribosomal protein L36</fullName>
    </alternativeName>
</protein>
<evidence type="ECO:0000256" key="1">
    <source>
        <dbReference type="ARBA" id="ARBA00006509"/>
    </source>
</evidence>
<evidence type="ECO:0000256" key="3">
    <source>
        <dbReference type="ARBA" id="ARBA00022980"/>
    </source>
</evidence>
<dbReference type="PANTHER" id="PTHR10114">
    <property type="entry name" value="60S RIBOSOMAL PROTEIN L36"/>
    <property type="match status" value="1"/>
</dbReference>
<evidence type="ECO:0000256" key="4">
    <source>
        <dbReference type="ARBA" id="ARBA00023274"/>
    </source>
</evidence>
<sequence>VFLHYHHGSALPGGVGLNRAHKVTKNEIKQRHSSCHGTSPSTPGFVGTMIQEWCSFTQYTGHTISLHKDSKDKRTISFIRKRVGTHIHAKGKEKELSSVLAAMRNVAAKKVCAP</sequence>
<evidence type="ECO:0000256" key="2">
    <source>
        <dbReference type="ARBA" id="ARBA00011133"/>
    </source>
</evidence>
<evidence type="ECO:0000256" key="5">
    <source>
        <dbReference type="ARBA" id="ARBA00034092"/>
    </source>
</evidence>
<keyword evidence="4" id="KW-0687">Ribonucleoprotein</keyword>
<accession>A0A8C0WPN1</accession>
<comment type="function">
    <text evidence="5">Component of the large ribosomal subunit. The ribosome is a large ribonucleoprotein complex responsible for the synthesis of proteins in the cell.</text>
</comment>
<proteinExistence type="inferred from homology"/>
<organism evidence="8">
    <name type="scientific">Castor canadensis</name>
    <name type="common">American beaver</name>
    <dbReference type="NCBI Taxonomy" id="51338"/>
    <lineage>
        <taxon>Eukaryota</taxon>
        <taxon>Metazoa</taxon>
        <taxon>Chordata</taxon>
        <taxon>Craniata</taxon>
        <taxon>Vertebrata</taxon>
        <taxon>Euteleostomi</taxon>
        <taxon>Mammalia</taxon>
        <taxon>Eutheria</taxon>
        <taxon>Euarchontoglires</taxon>
        <taxon>Glires</taxon>
        <taxon>Rodentia</taxon>
        <taxon>Castorimorpha</taxon>
        <taxon>Castoridae</taxon>
        <taxon>Castor</taxon>
    </lineage>
</organism>
<dbReference type="GO" id="GO:0005840">
    <property type="term" value="C:ribosome"/>
    <property type="evidence" value="ECO:0007669"/>
    <property type="project" value="UniProtKB-KW"/>
</dbReference>
<name>A0A8C0WPN1_CASCN</name>
<dbReference type="AlphaFoldDB" id="A0A8C0WPN1"/>
<dbReference type="Gene3D" id="1.10.10.1760">
    <property type="entry name" value="60S ribosomal protein L36"/>
    <property type="match status" value="1"/>
</dbReference>
<keyword evidence="3" id="KW-0689">Ribosomal protein</keyword>
<reference evidence="8" key="1">
    <citation type="submission" date="2023-09" db="UniProtKB">
        <authorList>
            <consortium name="Ensembl"/>
        </authorList>
    </citation>
    <scope>IDENTIFICATION</scope>
</reference>